<feature type="domain" description="Protein kinase" evidence="7">
    <location>
        <begin position="44"/>
        <end position="309"/>
    </location>
</feature>
<proteinExistence type="inferred from homology"/>
<dbReference type="Pfam" id="PF00069">
    <property type="entry name" value="Pkinase"/>
    <property type="match status" value="1"/>
</dbReference>
<dbReference type="CDD" id="cd14014">
    <property type="entry name" value="STKc_PknB_like"/>
    <property type="match status" value="1"/>
</dbReference>
<reference evidence="8" key="2">
    <citation type="submission" date="2020-02" db="EMBL/GenBank/DDBJ databases">
        <authorList>
            <person name="Gilchrist C.L.M."/>
            <person name="Chooi Y.-H."/>
        </authorList>
    </citation>
    <scope>NUCLEOTIDE SEQUENCE</scope>
    <source>
        <strain evidence="8">MST-FP2251</strain>
    </source>
</reference>
<dbReference type="AlphaFoldDB" id="A0AAD4GPG7"/>
<dbReference type="SMART" id="SM00220">
    <property type="entry name" value="S_TKc"/>
    <property type="match status" value="1"/>
</dbReference>
<sequence length="678" mass="76008">MAGIPDLVRDSKLETRFLHTETVHIYDEPDPASRRRLVSRSEHWTKQKKIGGGGFGSIWLEKCIKGGRDIEVRAVKQLEKDRRVGHLDYNRELETIAKFSHWKYERCFVKSFGWYESPNCLYIAMEYLDLGDLYTYLQHNPPLPEDEVKQVASQILDGLCLMHDNQFAHRDLKPSNILLKSCPPDEWWLKIADFGISKRIEEDRGRSSTLKGTLGYIAPELHGFCKRGSPYAADIWAVGEIMFEMLTKQPTFKHLGLLANYTRKLEAFPSNVLLAAKVSKPGIDFILSHMQPDPADRISAENALLSQWIAQELPCSQDFVTSAPYQEAPGPSALESMTERFAEWDTITSQSISNTFTPRSELELESLPRPMSSKETEEVQLLDDKWVKRHTLEGHSRAVWAVAFSPDTNLVTSISDDYTIRLWDPVSGTVRHIFKGSFRWTVAVAFSSGNLIAFACEDRTIRLWDRVTGATQLRFEGHSGWITALAFSLDGKLVASASDDRIIHLWDSVTGDVCRTLKQHSGWITAVAFSPDGTLVTAVSDHTIRIRDSVTGTVHHTLKGHFSDVRALAVSSDGKLVVSSSDDRTVRLWDSVTGAVCHILKGHSGWVRAVKFSPDNKLVISASDDRTIRLWDSGTGVTCHILKGHSDCIKSVAVSSDGKLVASASDDRTVQRKEAREK</sequence>
<dbReference type="PANTHER" id="PTHR22847">
    <property type="entry name" value="WD40 REPEAT PROTEIN"/>
    <property type="match status" value="1"/>
</dbReference>
<dbReference type="InterPro" id="IPR036322">
    <property type="entry name" value="WD40_repeat_dom_sf"/>
</dbReference>
<gene>
    <name evidence="8" type="ORF">FE257_001757</name>
</gene>
<evidence type="ECO:0000256" key="3">
    <source>
        <dbReference type="ARBA" id="ARBA00038415"/>
    </source>
</evidence>
<dbReference type="Proteomes" id="UP001194746">
    <property type="component" value="Unassembled WGS sequence"/>
</dbReference>
<accession>A0AAD4GPG7</accession>
<dbReference type="InterPro" id="IPR001680">
    <property type="entry name" value="WD40_rpt"/>
</dbReference>
<dbReference type="InterPro" id="IPR011009">
    <property type="entry name" value="Kinase-like_dom_sf"/>
</dbReference>
<evidence type="ECO:0000256" key="5">
    <source>
        <dbReference type="ARBA" id="ARBA00043913"/>
    </source>
</evidence>
<keyword evidence="2" id="KW-0677">Repeat</keyword>
<comment type="similarity">
    <text evidence="3">Belongs to the WD repeat MDV1/CAF4 family.</text>
</comment>
<dbReference type="SUPFAM" id="SSF56112">
    <property type="entry name" value="Protein kinase-like (PK-like)"/>
    <property type="match status" value="1"/>
</dbReference>
<dbReference type="InterPro" id="IPR000719">
    <property type="entry name" value="Prot_kinase_dom"/>
</dbReference>
<dbReference type="PROSITE" id="PS00108">
    <property type="entry name" value="PROTEIN_KINASE_ST"/>
    <property type="match status" value="1"/>
</dbReference>
<dbReference type="PRINTS" id="PR00320">
    <property type="entry name" value="GPROTEINBRPT"/>
</dbReference>
<dbReference type="PROSITE" id="PS50294">
    <property type="entry name" value="WD_REPEATS_REGION"/>
    <property type="match status" value="5"/>
</dbReference>
<feature type="repeat" description="WD" evidence="6">
    <location>
        <begin position="392"/>
        <end position="424"/>
    </location>
</feature>
<dbReference type="PROSITE" id="PS50011">
    <property type="entry name" value="PROTEIN_KINASE_DOM"/>
    <property type="match status" value="1"/>
</dbReference>
<feature type="repeat" description="WD" evidence="6">
    <location>
        <begin position="475"/>
        <end position="516"/>
    </location>
</feature>
<organism evidence="8 9">
    <name type="scientific">Aspergillus nanangensis</name>
    <dbReference type="NCBI Taxonomy" id="2582783"/>
    <lineage>
        <taxon>Eukaryota</taxon>
        <taxon>Fungi</taxon>
        <taxon>Dikarya</taxon>
        <taxon>Ascomycota</taxon>
        <taxon>Pezizomycotina</taxon>
        <taxon>Eurotiomycetes</taxon>
        <taxon>Eurotiomycetidae</taxon>
        <taxon>Eurotiales</taxon>
        <taxon>Aspergillaceae</taxon>
        <taxon>Aspergillus</taxon>
        <taxon>Aspergillus subgen. Circumdati</taxon>
    </lineage>
</organism>
<dbReference type="InterPro" id="IPR008271">
    <property type="entry name" value="Ser/Thr_kinase_AS"/>
</dbReference>
<evidence type="ECO:0000259" key="7">
    <source>
        <dbReference type="PROSITE" id="PS50011"/>
    </source>
</evidence>
<dbReference type="Gene3D" id="2.130.10.10">
    <property type="entry name" value="YVTN repeat-like/Quinoprotein amine dehydrogenase"/>
    <property type="match status" value="4"/>
</dbReference>
<evidence type="ECO:0000313" key="9">
    <source>
        <dbReference type="Proteomes" id="UP001194746"/>
    </source>
</evidence>
<feature type="repeat" description="WD" evidence="6">
    <location>
        <begin position="642"/>
        <end position="678"/>
    </location>
</feature>
<dbReference type="PANTHER" id="PTHR22847:SF637">
    <property type="entry name" value="WD REPEAT DOMAIN 5B"/>
    <property type="match status" value="1"/>
</dbReference>
<protein>
    <recommendedName>
        <fullName evidence="4">Mitochondrial division protein 1</fullName>
    </recommendedName>
</protein>
<dbReference type="SUPFAM" id="SSF50978">
    <property type="entry name" value="WD40 repeat-like"/>
    <property type="match status" value="1"/>
</dbReference>
<dbReference type="SMART" id="SM00320">
    <property type="entry name" value="WD40"/>
    <property type="match status" value="7"/>
</dbReference>
<dbReference type="Gene3D" id="1.10.510.10">
    <property type="entry name" value="Transferase(Phosphotransferase) domain 1"/>
    <property type="match status" value="1"/>
</dbReference>
<feature type="repeat" description="WD" evidence="6">
    <location>
        <begin position="600"/>
        <end position="632"/>
    </location>
</feature>
<dbReference type="CDD" id="cd00200">
    <property type="entry name" value="WD40"/>
    <property type="match status" value="1"/>
</dbReference>
<evidence type="ECO:0000313" key="8">
    <source>
        <dbReference type="EMBL" id="KAF9884426.1"/>
    </source>
</evidence>
<dbReference type="GO" id="GO:0004672">
    <property type="term" value="F:protein kinase activity"/>
    <property type="evidence" value="ECO:0007669"/>
    <property type="project" value="InterPro"/>
</dbReference>
<evidence type="ECO:0000256" key="4">
    <source>
        <dbReference type="ARBA" id="ARBA00039789"/>
    </source>
</evidence>
<dbReference type="Pfam" id="PF00400">
    <property type="entry name" value="WD40"/>
    <property type="match status" value="7"/>
</dbReference>
<dbReference type="GO" id="GO:1990234">
    <property type="term" value="C:transferase complex"/>
    <property type="evidence" value="ECO:0007669"/>
    <property type="project" value="UniProtKB-ARBA"/>
</dbReference>
<evidence type="ECO:0000256" key="2">
    <source>
        <dbReference type="ARBA" id="ARBA00022737"/>
    </source>
</evidence>
<evidence type="ECO:0000256" key="6">
    <source>
        <dbReference type="PROSITE-ProRule" id="PRU00221"/>
    </source>
</evidence>
<keyword evidence="9" id="KW-1185">Reference proteome</keyword>
<feature type="repeat" description="WD" evidence="6">
    <location>
        <begin position="517"/>
        <end position="557"/>
    </location>
</feature>
<evidence type="ECO:0000256" key="1">
    <source>
        <dbReference type="ARBA" id="ARBA00022574"/>
    </source>
</evidence>
<keyword evidence="1 6" id="KW-0853">WD repeat</keyword>
<dbReference type="GO" id="GO:0005634">
    <property type="term" value="C:nucleus"/>
    <property type="evidence" value="ECO:0007669"/>
    <property type="project" value="TreeGrafter"/>
</dbReference>
<dbReference type="InterPro" id="IPR015943">
    <property type="entry name" value="WD40/YVTN_repeat-like_dom_sf"/>
</dbReference>
<comment type="function">
    <text evidence="5">Involved in mitochondrial fission. Acts as an adapter protein required to form mitochondrial fission complexes. Formation of these complexes is required to promote constriction and fission of the mitochondrial compartment at a late step in mitochondrial division.</text>
</comment>
<dbReference type="EMBL" id="VCAU01000122">
    <property type="protein sequence ID" value="KAF9884426.1"/>
    <property type="molecule type" value="Genomic_DNA"/>
</dbReference>
<dbReference type="InterPro" id="IPR020472">
    <property type="entry name" value="WD40_PAC1"/>
</dbReference>
<dbReference type="PROSITE" id="PS50082">
    <property type="entry name" value="WD_REPEATS_2"/>
    <property type="match status" value="6"/>
</dbReference>
<dbReference type="GO" id="GO:0005524">
    <property type="term" value="F:ATP binding"/>
    <property type="evidence" value="ECO:0007669"/>
    <property type="project" value="InterPro"/>
</dbReference>
<comment type="caution">
    <text evidence="8">The sequence shown here is derived from an EMBL/GenBank/DDBJ whole genome shotgun (WGS) entry which is preliminary data.</text>
</comment>
<feature type="repeat" description="WD" evidence="6">
    <location>
        <begin position="558"/>
        <end position="590"/>
    </location>
</feature>
<name>A0AAD4GPG7_ASPNN</name>
<reference evidence="8" key="1">
    <citation type="journal article" date="2019" name="Beilstein J. Org. Chem.">
        <title>Nanangenines: drimane sesquiterpenoids as the dominant metabolite cohort of a novel Australian fungus, Aspergillus nanangensis.</title>
        <authorList>
            <person name="Lacey H.J."/>
            <person name="Gilchrist C.L.M."/>
            <person name="Crombie A."/>
            <person name="Kalaitzis J.A."/>
            <person name="Vuong D."/>
            <person name="Rutledge P.J."/>
            <person name="Turner P."/>
            <person name="Pitt J.I."/>
            <person name="Lacey E."/>
            <person name="Chooi Y.H."/>
            <person name="Piggott A.M."/>
        </authorList>
    </citation>
    <scope>NUCLEOTIDE SEQUENCE</scope>
    <source>
        <strain evidence="8">MST-FP2251</strain>
    </source>
</reference>